<dbReference type="EMBL" id="SEWF01000028">
    <property type="protein sequence ID" value="RYU94282.1"/>
    <property type="molecule type" value="Genomic_DNA"/>
</dbReference>
<comment type="caution">
    <text evidence="9">The sequence shown here is derived from an EMBL/GenBank/DDBJ whole genome shotgun (WGS) entry which is preliminary data.</text>
</comment>
<dbReference type="Gene3D" id="1.10.510.10">
    <property type="entry name" value="Transferase(Phosphotransferase) domain 1"/>
    <property type="match status" value="1"/>
</dbReference>
<name>A0A4Q5LX27_9BACT</name>
<gene>
    <name evidence="9" type="ORF">EWM59_17850</name>
</gene>
<dbReference type="PANTHER" id="PTHR43671">
    <property type="entry name" value="SERINE/THREONINE-PROTEIN KINASE NEK"/>
    <property type="match status" value="1"/>
</dbReference>
<dbReference type="PROSITE" id="PS00107">
    <property type="entry name" value="PROTEIN_KINASE_ATP"/>
    <property type="match status" value="1"/>
</dbReference>
<keyword evidence="4 7" id="KW-0547">Nucleotide-binding</keyword>
<dbReference type="AlphaFoldDB" id="A0A4Q5LX27"/>
<dbReference type="InterPro" id="IPR011009">
    <property type="entry name" value="Kinase-like_dom_sf"/>
</dbReference>
<proteinExistence type="inferred from homology"/>
<evidence type="ECO:0000256" key="3">
    <source>
        <dbReference type="ARBA" id="ARBA00022679"/>
    </source>
</evidence>
<dbReference type="PROSITE" id="PS50011">
    <property type="entry name" value="PROTEIN_KINASE_DOM"/>
    <property type="match status" value="1"/>
</dbReference>
<evidence type="ECO:0000256" key="1">
    <source>
        <dbReference type="ARBA" id="ARBA00010886"/>
    </source>
</evidence>
<evidence type="ECO:0000256" key="5">
    <source>
        <dbReference type="ARBA" id="ARBA00022777"/>
    </source>
</evidence>
<keyword evidence="9" id="KW-0723">Serine/threonine-protein kinase</keyword>
<feature type="domain" description="Protein kinase" evidence="8">
    <location>
        <begin position="13"/>
        <end position="272"/>
    </location>
</feature>
<dbReference type="RefSeq" id="WP_130022618.1">
    <property type="nucleotide sequence ID" value="NZ_SEWF01000028.1"/>
</dbReference>
<dbReference type="Proteomes" id="UP000293162">
    <property type="component" value="Unassembled WGS sequence"/>
</dbReference>
<dbReference type="GO" id="GO:0005524">
    <property type="term" value="F:ATP binding"/>
    <property type="evidence" value="ECO:0007669"/>
    <property type="project" value="UniProtKB-UniRule"/>
</dbReference>
<evidence type="ECO:0000256" key="2">
    <source>
        <dbReference type="ARBA" id="ARBA00012513"/>
    </source>
</evidence>
<dbReference type="PANTHER" id="PTHR43671:SF13">
    <property type="entry name" value="SERINE_THREONINE-PROTEIN KINASE NEK2"/>
    <property type="match status" value="1"/>
</dbReference>
<protein>
    <recommendedName>
        <fullName evidence="2">non-specific serine/threonine protein kinase</fullName>
        <ecNumber evidence="2">2.7.11.1</ecNumber>
    </recommendedName>
</protein>
<sequence>MQEPFLNKNIRGYILTQWLGSGGMGEVYQAQHQHSRQTAAVKVLNRIDQVERFRNEAYVQSSVKHPNIAALYEYSVENGIPCIVMEYVEGLTLERLIKRQGALPETFVWKVLEQMAAAVAHLHTNTIFHRDLKPANIKVTKESVVKLLDFGIAKAAYTPKLTQEGYIVGTSYYMAPEQFQGKGNVQSDCWALGVILYEMLTGQLPFDGKTDTETRIRIERGEYMAPNLINPHISKKSKRLIEKLLQHNPKKRMTAEALLSELRGETDPNNLFNRVSDWVRNAF</sequence>
<reference evidence="9 10" key="1">
    <citation type="submission" date="2019-02" db="EMBL/GenBank/DDBJ databases">
        <title>Bacterial novel species Emticicia sp. 17J42-9 isolated from soil.</title>
        <authorList>
            <person name="Jung H.-Y."/>
        </authorList>
    </citation>
    <scope>NUCLEOTIDE SEQUENCE [LARGE SCALE GENOMIC DNA]</scope>
    <source>
        <strain evidence="9 10">17J42-9</strain>
    </source>
</reference>
<dbReference type="FunFam" id="1.10.510.10:FF:000571">
    <property type="entry name" value="Maternal embryonic leucine zipper kinase"/>
    <property type="match status" value="1"/>
</dbReference>
<evidence type="ECO:0000259" key="8">
    <source>
        <dbReference type="PROSITE" id="PS50011"/>
    </source>
</evidence>
<evidence type="ECO:0000313" key="9">
    <source>
        <dbReference type="EMBL" id="RYU94282.1"/>
    </source>
</evidence>
<evidence type="ECO:0000256" key="7">
    <source>
        <dbReference type="PROSITE-ProRule" id="PRU10141"/>
    </source>
</evidence>
<keyword evidence="5 9" id="KW-0418">Kinase</keyword>
<dbReference type="OrthoDB" id="9813021at2"/>
<evidence type="ECO:0000256" key="4">
    <source>
        <dbReference type="ARBA" id="ARBA00022741"/>
    </source>
</evidence>
<dbReference type="CDD" id="cd14014">
    <property type="entry name" value="STKc_PknB_like"/>
    <property type="match status" value="1"/>
</dbReference>
<dbReference type="InterPro" id="IPR000719">
    <property type="entry name" value="Prot_kinase_dom"/>
</dbReference>
<keyword evidence="10" id="KW-1185">Reference proteome</keyword>
<dbReference type="Pfam" id="PF00069">
    <property type="entry name" value="Pkinase"/>
    <property type="match status" value="1"/>
</dbReference>
<evidence type="ECO:0000256" key="6">
    <source>
        <dbReference type="ARBA" id="ARBA00022840"/>
    </source>
</evidence>
<keyword evidence="3" id="KW-0808">Transferase</keyword>
<dbReference type="SUPFAM" id="SSF56112">
    <property type="entry name" value="Protein kinase-like (PK-like)"/>
    <property type="match status" value="1"/>
</dbReference>
<feature type="binding site" evidence="7">
    <location>
        <position position="42"/>
    </location>
    <ligand>
        <name>ATP</name>
        <dbReference type="ChEBI" id="CHEBI:30616"/>
    </ligand>
</feature>
<dbReference type="InterPro" id="IPR017441">
    <property type="entry name" value="Protein_kinase_ATP_BS"/>
</dbReference>
<accession>A0A4Q5LX27</accession>
<evidence type="ECO:0000313" key="10">
    <source>
        <dbReference type="Proteomes" id="UP000293162"/>
    </source>
</evidence>
<dbReference type="SMART" id="SM00220">
    <property type="entry name" value="S_TKc"/>
    <property type="match status" value="1"/>
</dbReference>
<keyword evidence="6 7" id="KW-0067">ATP-binding</keyword>
<dbReference type="EC" id="2.7.11.1" evidence="2"/>
<dbReference type="InterPro" id="IPR050660">
    <property type="entry name" value="NEK_Ser/Thr_kinase"/>
</dbReference>
<dbReference type="GO" id="GO:0004674">
    <property type="term" value="F:protein serine/threonine kinase activity"/>
    <property type="evidence" value="ECO:0007669"/>
    <property type="project" value="UniProtKB-KW"/>
</dbReference>
<comment type="similarity">
    <text evidence="1">Belongs to the protein kinase superfamily. NEK Ser/Thr protein kinase family. NIMA subfamily.</text>
</comment>
<organism evidence="9 10">
    <name type="scientific">Emticicia agri</name>
    <dbReference type="NCBI Taxonomy" id="2492393"/>
    <lineage>
        <taxon>Bacteria</taxon>
        <taxon>Pseudomonadati</taxon>
        <taxon>Bacteroidota</taxon>
        <taxon>Cytophagia</taxon>
        <taxon>Cytophagales</taxon>
        <taxon>Leadbetterellaceae</taxon>
        <taxon>Emticicia</taxon>
    </lineage>
</organism>